<evidence type="ECO:0000256" key="1">
    <source>
        <dbReference type="SAM" id="MobiDB-lite"/>
    </source>
</evidence>
<evidence type="ECO:0000313" key="2">
    <source>
        <dbReference type="EMBL" id="RKP27304.1"/>
    </source>
</evidence>
<dbReference type="Proteomes" id="UP000278143">
    <property type="component" value="Unassembled WGS sequence"/>
</dbReference>
<accession>A0A4P9Z420</accession>
<feature type="region of interest" description="Disordered" evidence="1">
    <location>
        <begin position="120"/>
        <end position="166"/>
    </location>
</feature>
<reference evidence="3" key="1">
    <citation type="journal article" date="2018" name="Nat. Microbiol.">
        <title>Leveraging single-cell genomics to expand the fungal tree of life.</title>
        <authorList>
            <person name="Ahrendt S.R."/>
            <person name="Quandt C.A."/>
            <person name="Ciobanu D."/>
            <person name="Clum A."/>
            <person name="Salamov A."/>
            <person name="Andreopoulos B."/>
            <person name="Cheng J.F."/>
            <person name="Woyke T."/>
            <person name="Pelin A."/>
            <person name="Henrissat B."/>
            <person name="Reynolds N.K."/>
            <person name="Benny G.L."/>
            <person name="Smith M.E."/>
            <person name="James T.Y."/>
            <person name="Grigoriev I.V."/>
        </authorList>
    </citation>
    <scope>NUCLEOTIDE SEQUENCE [LARGE SCALE GENOMIC DNA]</scope>
    <source>
        <strain evidence="3">Benny S71-1</strain>
    </source>
</reference>
<organism evidence="2 3">
    <name type="scientific">Syncephalis pseudoplumigaleata</name>
    <dbReference type="NCBI Taxonomy" id="1712513"/>
    <lineage>
        <taxon>Eukaryota</taxon>
        <taxon>Fungi</taxon>
        <taxon>Fungi incertae sedis</taxon>
        <taxon>Zoopagomycota</taxon>
        <taxon>Zoopagomycotina</taxon>
        <taxon>Zoopagomycetes</taxon>
        <taxon>Zoopagales</taxon>
        <taxon>Piptocephalidaceae</taxon>
        <taxon>Syncephalis</taxon>
    </lineage>
</organism>
<evidence type="ECO:0000313" key="3">
    <source>
        <dbReference type="Proteomes" id="UP000278143"/>
    </source>
</evidence>
<feature type="region of interest" description="Disordered" evidence="1">
    <location>
        <begin position="1"/>
        <end position="24"/>
    </location>
</feature>
<sequence>MASDQSFAADATRQDVPSESQEALASSHAMAFLSELSNIDWVGHGWDMQEDLQHLLQNCPGVDGSRAVEDVPSLVNGDAFFSPLFEGDLAQLQSSLPALPQHAVSSACSSSSLTAHVSPSLALQPYPPSPSSSGAETDSASRAASTASPSPHLIAASKRTALSSQA</sequence>
<feature type="compositionally biased region" description="Polar residues" evidence="1">
    <location>
        <begin position="15"/>
        <end position="24"/>
    </location>
</feature>
<feature type="compositionally biased region" description="Low complexity" evidence="1">
    <location>
        <begin position="135"/>
        <end position="151"/>
    </location>
</feature>
<gene>
    <name evidence="2" type="ORF">SYNPS1DRAFT_27032</name>
</gene>
<dbReference type="AlphaFoldDB" id="A0A4P9Z420"/>
<proteinExistence type="predicted"/>
<name>A0A4P9Z420_9FUNG</name>
<dbReference type="EMBL" id="KZ989231">
    <property type="protein sequence ID" value="RKP27304.1"/>
    <property type="molecule type" value="Genomic_DNA"/>
</dbReference>
<protein>
    <submittedName>
        <fullName evidence="2">Uncharacterized protein</fullName>
    </submittedName>
</protein>
<dbReference type="OrthoDB" id="10582160at2759"/>
<keyword evidence="3" id="KW-1185">Reference proteome</keyword>